<evidence type="ECO:0000313" key="8">
    <source>
        <dbReference type="EMBL" id="TYC14794.1"/>
    </source>
</evidence>
<dbReference type="InterPro" id="IPR025269">
    <property type="entry name" value="SAM-like_dom"/>
</dbReference>
<keyword evidence="3 5" id="KW-0238">DNA-binding</keyword>
<dbReference type="Pfam" id="PF00589">
    <property type="entry name" value="Phage_integrase"/>
    <property type="match status" value="1"/>
</dbReference>
<evidence type="ECO:0000256" key="1">
    <source>
        <dbReference type="ARBA" id="ARBA00008857"/>
    </source>
</evidence>
<comment type="similarity">
    <text evidence="1">Belongs to the 'phage' integrase family.</text>
</comment>
<evidence type="ECO:0000256" key="3">
    <source>
        <dbReference type="ARBA" id="ARBA00023125"/>
    </source>
</evidence>
<organism evidence="8 9">
    <name type="scientific">Bizionia gelidisalsuginis</name>
    <dbReference type="NCBI Taxonomy" id="291188"/>
    <lineage>
        <taxon>Bacteria</taxon>
        <taxon>Pseudomonadati</taxon>
        <taxon>Bacteroidota</taxon>
        <taxon>Flavobacteriia</taxon>
        <taxon>Flavobacteriales</taxon>
        <taxon>Flavobacteriaceae</taxon>
        <taxon>Bizionia</taxon>
    </lineage>
</organism>
<comment type="caution">
    <text evidence="8">The sequence shown here is derived from an EMBL/GenBank/DDBJ whole genome shotgun (WGS) entry which is preliminary data.</text>
</comment>
<dbReference type="Gene3D" id="1.10.150.130">
    <property type="match status" value="1"/>
</dbReference>
<dbReference type="InterPro" id="IPR010998">
    <property type="entry name" value="Integrase_recombinase_N"/>
</dbReference>
<keyword evidence="9" id="KW-1185">Reference proteome</keyword>
<dbReference type="Gene3D" id="1.10.443.10">
    <property type="entry name" value="Intergrase catalytic core"/>
    <property type="match status" value="1"/>
</dbReference>
<protein>
    <submittedName>
        <fullName evidence="8">Site-specific integrase</fullName>
    </submittedName>
</protein>
<dbReference type="EMBL" id="VSKN01000005">
    <property type="protein sequence ID" value="TYC14794.1"/>
    <property type="molecule type" value="Genomic_DNA"/>
</dbReference>
<evidence type="ECO:0000256" key="5">
    <source>
        <dbReference type="PROSITE-ProRule" id="PRU01248"/>
    </source>
</evidence>
<dbReference type="InterPro" id="IPR011010">
    <property type="entry name" value="DNA_brk_join_enz"/>
</dbReference>
<feature type="domain" description="Tyr recombinase" evidence="6">
    <location>
        <begin position="218"/>
        <end position="414"/>
    </location>
</feature>
<sequence>MRYTFNLRKPKSLDKTLIVFSSYFKNEGKKFVYSTGESIAPSEWDFENRLPKNLNGRTAQANDNRSIKNQLDRYSMFFAELTNRYINSNLELDIETTKKEFDKHFKKVEAISNRFFDVYDLFLKAKKSDFTDNANSSSTIKRYEYNKTLLNDYQTYQKKSLHLSKINFEFYNDYVNYSVTEKKHSANTLRRNIGLLKTFLNWAVENNHTYNVEFRTFQSPKAFDTDEIALNLEQVQEVYRKDFSKHLKLERVRDLFVFGCSTGMRYSNYSKVNRNDVQNDMIRVMDQKNKDKVLSIPLNSISKAVLVKYDYNLPVISEQKFNEYIKDVFKACGYDEEIKKISKIGNQINEEMIPFYKRISSHTARRSFITIMKNKKIPDKVIMSFTGHKSLEVFNKYYKPHDVEKVDFMKNVWN</sequence>
<gene>
    <name evidence="8" type="ORF">ES677_05285</name>
</gene>
<evidence type="ECO:0000256" key="2">
    <source>
        <dbReference type="ARBA" id="ARBA00022908"/>
    </source>
</evidence>
<dbReference type="PROSITE" id="PS51898">
    <property type="entry name" value="TYR_RECOMBINASE"/>
    <property type="match status" value="1"/>
</dbReference>
<dbReference type="InterPro" id="IPR050090">
    <property type="entry name" value="Tyrosine_recombinase_XerCD"/>
</dbReference>
<keyword evidence="4" id="KW-0233">DNA recombination</keyword>
<proteinExistence type="inferred from homology"/>
<feature type="domain" description="Core-binding (CB)" evidence="7">
    <location>
        <begin position="113"/>
        <end position="204"/>
    </location>
</feature>
<dbReference type="PANTHER" id="PTHR30349:SF64">
    <property type="entry name" value="PROPHAGE INTEGRASE INTD-RELATED"/>
    <property type="match status" value="1"/>
</dbReference>
<keyword evidence="2" id="KW-0229">DNA integration</keyword>
<dbReference type="RefSeq" id="WP_148380656.1">
    <property type="nucleotide sequence ID" value="NZ_VSKN01000005.1"/>
</dbReference>
<evidence type="ECO:0000256" key="4">
    <source>
        <dbReference type="ARBA" id="ARBA00023172"/>
    </source>
</evidence>
<dbReference type="SUPFAM" id="SSF56349">
    <property type="entry name" value="DNA breaking-rejoining enzymes"/>
    <property type="match status" value="1"/>
</dbReference>
<dbReference type="Proteomes" id="UP000323621">
    <property type="component" value="Unassembled WGS sequence"/>
</dbReference>
<evidence type="ECO:0000259" key="7">
    <source>
        <dbReference type="PROSITE" id="PS51900"/>
    </source>
</evidence>
<dbReference type="InterPro" id="IPR013762">
    <property type="entry name" value="Integrase-like_cat_sf"/>
</dbReference>
<dbReference type="Pfam" id="PF13102">
    <property type="entry name" value="Phage_int_SAM_5"/>
    <property type="match status" value="1"/>
</dbReference>
<accession>A0ABY3MBX7</accession>
<evidence type="ECO:0000313" key="9">
    <source>
        <dbReference type="Proteomes" id="UP000323621"/>
    </source>
</evidence>
<dbReference type="InterPro" id="IPR044068">
    <property type="entry name" value="CB"/>
</dbReference>
<name>A0ABY3MBX7_9FLAO</name>
<evidence type="ECO:0000259" key="6">
    <source>
        <dbReference type="PROSITE" id="PS51898"/>
    </source>
</evidence>
<dbReference type="InterPro" id="IPR002104">
    <property type="entry name" value="Integrase_catalytic"/>
</dbReference>
<dbReference type="PANTHER" id="PTHR30349">
    <property type="entry name" value="PHAGE INTEGRASE-RELATED"/>
    <property type="match status" value="1"/>
</dbReference>
<reference evidence="8 9" key="1">
    <citation type="submission" date="2019-08" db="EMBL/GenBank/DDBJ databases">
        <title>Genomes of Antarctic Bizionia species.</title>
        <authorList>
            <person name="Bowman J.P."/>
        </authorList>
    </citation>
    <scope>NUCLEOTIDE SEQUENCE [LARGE SCALE GENOMIC DNA]</scope>
    <source>
        <strain evidence="8 9">IC164</strain>
    </source>
</reference>
<dbReference type="PROSITE" id="PS51900">
    <property type="entry name" value="CB"/>
    <property type="match status" value="1"/>
</dbReference>